<comment type="subcellular location">
    <subcellularLocation>
        <location evidence="1">Membrane</location>
        <topology evidence="1">Multi-pass membrane protein</topology>
    </subcellularLocation>
</comment>
<feature type="transmembrane region" description="Helical" evidence="6">
    <location>
        <begin position="778"/>
        <end position="800"/>
    </location>
</feature>
<feature type="transmembrane region" description="Helical" evidence="6">
    <location>
        <begin position="280"/>
        <end position="302"/>
    </location>
</feature>
<keyword evidence="4 6" id="KW-0472">Membrane</keyword>
<dbReference type="PANTHER" id="PTHR47804">
    <property type="entry name" value="60S RIBOSOMAL PROTEIN L19"/>
    <property type="match status" value="1"/>
</dbReference>
<proteinExistence type="predicted"/>
<keyword evidence="8" id="KW-1185">Reference proteome</keyword>
<evidence type="ECO:0000256" key="1">
    <source>
        <dbReference type="ARBA" id="ARBA00004141"/>
    </source>
</evidence>
<sequence length="1056" mass="119168">MTSNAAGAAFGEWAQEREQESQQSELENANAREEEEVSRFEDTIAHDLEKNVEDYALQYMRDISGFESSLEQAYPRRAAEQQQQQQQQPHESDSKVSSDPEQGAPIRGDTKMDKKLSLCERATAWSHKLNHTNKNLIRHAIVTVAGLLMPYFPLFRQYAGSLTNLIPVYALILTLRPLQNTCVGSEIHHVLVFICMWPFVYAYAVFMVVVTADNLGGYLVFQGLGILVLVFTVWTHPASLPAIVVQMINFSIVVVAIYAANNFASYDDPFGQSITILNNATFAMSMPFALHLFGALLIFPWLGTTQMQKALGTRFDAYASLLRRIRPVYDRIAVYTLDPLDDSKYDHSCVDVDTLKSLCEARAQEVNSIPLAQRWLEATLVETRYLFNGEGLRYLDRYKISLKVSRIARSAATDILGVRDKDYEGLVNDLHLEKDLLQKQAGLLNLTLDETEQKQRKAELTRIPVLMTEISLLLELGAHRLSKIAKGRPLHLSPENIREVDLLDKEVRMLERLADELEGLALSWTKRYIKMHAAIAYDHDATIVTAFFRRIKVINYAQVLLKLVKLHKETLLTLQHEIHPRPDDWIREWKLTFPFVDQLLSTAYAAARSALYIPTGGWLGRIEERAGSFFSESRFKGALKYAVGVTLLSVPGMVASSYSVYSTVQLVNAIFTFQVVLMKSQEGLILERSVQRVAGIAMGIVVAGIAWELACIGGCTADYHEWVFFAFEIAILALYLYAKTVKPAKAYVVYATLRTLASMLVSYLTSSEPTARKLWIQGGYVFASSLIGAAGALFLALFIWPVSGRFLIRETLAQTYHDFVLLFEQVLTERFRDPGMTECDSPKVNAFEDQIASTLYVDMALKLRSAELESKQQIRFDAPHEDYVKAVESTRRIWHALWKLHHLGGVRVYMRDRKGNSVASMSASTARGFFAANRWLTSAFTAISARLASQRRDSLPVLRPLAASPWLLNEMVHQLLAQAYHDQTFLDFVLASNDLSLLINLPLLAQNLIIISDSLDVVYNFMEHFLKKPAYGDELRRAEEVSYNLFSHSAPNVAVM</sequence>
<feature type="transmembrane region" description="Helical" evidence="6">
    <location>
        <begin position="242"/>
        <end position="260"/>
    </location>
</feature>
<feature type="transmembrane region" description="Helical" evidence="6">
    <location>
        <begin position="690"/>
        <end position="710"/>
    </location>
</feature>
<reference evidence="7 8" key="1">
    <citation type="submission" date="2017-12" db="EMBL/GenBank/DDBJ databases">
        <title>Sequencing, de novo assembly and annotation of complete genome of a new Thraustochytrid species, strain FCC1311.</title>
        <authorList>
            <person name="Sedici K."/>
            <person name="Godart F."/>
            <person name="Aiese Cigliano R."/>
            <person name="Sanseverino W."/>
            <person name="Barakat M."/>
            <person name="Ortet P."/>
            <person name="Marechal E."/>
            <person name="Cagnac O."/>
            <person name="Amato A."/>
        </authorList>
    </citation>
    <scope>NUCLEOTIDE SEQUENCE [LARGE SCALE GENOMIC DNA]</scope>
</reference>
<comment type="caution">
    <text evidence="7">The sequence shown here is derived from an EMBL/GenBank/DDBJ whole genome shotgun (WGS) entry which is preliminary data.</text>
</comment>
<dbReference type="AlphaFoldDB" id="A0A2R5GFM7"/>
<accession>A0A2R5GFM7</accession>
<keyword evidence="3 6" id="KW-1133">Transmembrane helix</keyword>
<evidence type="ECO:0008006" key="9">
    <source>
        <dbReference type="Google" id="ProtNLM"/>
    </source>
</evidence>
<evidence type="ECO:0000313" key="8">
    <source>
        <dbReference type="Proteomes" id="UP000241890"/>
    </source>
</evidence>
<evidence type="ECO:0000256" key="4">
    <source>
        <dbReference type="ARBA" id="ARBA00023136"/>
    </source>
</evidence>
<keyword evidence="2 6" id="KW-0812">Transmembrane</keyword>
<dbReference type="InParanoid" id="A0A2R5GFM7"/>
<feature type="region of interest" description="Disordered" evidence="5">
    <location>
        <begin position="1"/>
        <end position="45"/>
    </location>
</feature>
<feature type="transmembrane region" description="Helical" evidence="6">
    <location>
        <begin position="215"/>
        <end position="235"/>
    </location>
</feature>
<evidence type="ECO:0000256" key="3">
    <source>
        <dbReference type="ARBA" id="ARBA00022989"/>
    </source>
</evidence>
<feature type="transmembrane region" description="Helical" evidence="6">
    <location>
        <begin position="136"/>
        <end position="152"/>
    </location>
</feature>
<dbReference type="GO" id="GO:0016020">
    <property type="term" value="C:membrane"/>
    <property type="evidence" value="ECO:0007669"/>
    <property type="project" value="UniProtKB-SubCell"/>
</dbReference>
<feature type="region of interest" description="Disordered" evidence="5">
    <location>
        <begin position="75"/>
        <end position="110"/>
    </location>
</feature>
<evidence type="ECO:0000256" key="6">
    <source>
        <dbReference type="SAM" id="Phobius"/>
    </source>
</evidence>
<protein>
    <recommendedName>
        <fullName evidence="9">DUF2421 domain-containing protein</fullName>
    </recommendedName>
</protein>
<gene>
    <name evidence="7" type="ORF">FCC1311_032642</name>
</gene>
<organism evidence="7 8">
    <name type="scientific">Hondaea fermentalgiana</name>
    <dbReference type="NCBI Taxonomy" id="2315210"/>
    <lineage>
        <taxon>Eukaryota</taxon>
        <taxon>Sar</taxon>
        <taxon>Stramenopiles</taxon>
        <taxon>Bigyra</taxon>
        <taxon>Labyrinthulomycetes</taxon>
        <taxon>Thraustochytrida</taxon>
        <taxon>Thraustochytriidae</taxon>
        <taxon>Hondaea</taxon>
    </lineage>
</organism>
<dbReference type="PANTHER" id="PTHR47804:SF3">
    <property type="entry name" value="PROTEIN BRE4"/>
    <property type="match status" value="1"/>
</dbReference>
<dbReference type="EMBL" id="BEYU01000027">
    <property type="protein sequence ID" value="GBG27041.1"/>
    <property type="molecule type" value="Genomic_DNA"/>
</dbReference>
<evidence type="ECO:0000256" key="5">
    <source>
        <dbReference type="SAM" id="MobiDB-lite"/>
    </source>
</evidence>
<dbReference type="InterPro" id="IPR052430">
    <property type="entry name" value="IVT-Associated"/>
</dbReference>
<feature type="transmembrane region" description="Helical" evidence="6">
    <location>
        <begin position="190"/>
        <end position="209"/>
    </location>
</feature>
<evidence type="ECO:0000256" key="2">
    <source>
        <dbReference type="ARBA" id="ARBA00022692"/>
    </source>
</evidence>
<feature type="transmembrane region" description="Helical" evidence="6">
    <location>
        <begin position="747"/>
        <end position="766"/>
    </location>
</feature>
<feature type="transmembrane region" description="Helical" evidence="6">
    <location>
        <begin position="722"/>
        <end position="738"/>
    </location>
</feature>
<dbReference type="Proteomes" id="UP000241890">
    <property type="component" value="Unassembled WGS sequence"/>
</dbReference>
<evidence type="ECO:0000313" key="7">
    <source>
        <dbReference type="EMBL" id="GBG27041.1"/>
    </source>
</evidence>
<name>A0A2R5GFM7_9STRA</name>